<proteinExistence type="predicted"/>
<organism evidence="4 5">
    <name type="scientific">Caenimonas aquaedulcis</name>
    <dbReference type="NCBI Taxonomy" id="2793270"/>
    <lineage>
        <taxon>Bacteria</taxon>
        <taxon>Pseudomonadati</taxon>
        <taxon>Pseudomonadota</taxon>
        <taxon>Betaproteobacteria</taxon>
        <taxon>Burkholderiales</taxon>
        <taxon>Comamonadaceae</taxon>
        <taxon>Caenimonas</taxon>
    </lineage>
</organism>
<dbReference type="CDD" id="cd04301">
    <property type="entry name" value="NAT_SF"/>
    <property type="match status" value="1"/>
</dbReference>
<evidence type="ECO:0000313" key="4">
    <source>
        <dbReference type="EMBL" id="MBG9388628.1"/>
    </source>
</evidence>
<dbReference type="Gene3D" id="3.40.630.30">
    <property type="match status" value="1"/>
</dbReference>
<dbReference type="PROSITE" id="PS51186">
    <property type="entry name" value="GNAT"/>
    <property type="match status" value="1"/>
</dbReference>
<dbReference type="SUPFAM" id="SSF55729">
    <property type="entry name" value="Acyl-CoA N-acyltransferases (Nat)"/>
    <property type="match status" value="1"/>
</dbReference>
<dbReference type="PANTHER" id="PTHR43420:SF3">
    <property type="entry name" value="N-ACETYLTRANSFERASE DOMAIN-CONTAINING PROTEIN"/>
    <property type="match status" value="1"/>
</dbReference>
<dbReference type="EMBL" id="JADWYS010000001">
    <property type="protein sequence ID" value="MBG9388628.1"/>
    <property type="molecule type" value="Genomic_DNA"/>
</dbReference>
<keyword evidence="2" id="KW-0012">Acyltransferase</keyword>
<keyword evidence="1" id="KW-0808">Transferase</keyword>
<protein>
    <submittedName>
        <fullName evidence="4">GNAT family N-acetyltransferase</fullName>
    </submittedName>
</protein>
<dbReference type="InterPro" id="IPR000182">
    <property type="entry name" value="GNAT_dom"/>
</dbReference>
<sequence>MVALVQVLDNIFWNALTGPQAKFASGAGGARRFARGFSPIVGFRDAQQPDFDALAPYCEPGEHFYCADWTGPPPAGWTVEAEATMYQMVWDAPVPDAVHDPRIERLQPGHAPLAAELAALTQPGPFGPRTPELGEYFGVFEDGRLIAMCGERVQAAGVREVSGVCTHPQAQGRGLARLLVNHVVRRQMARGEQSFLHVMRSNNGAHGLYARMGFRIHRECPVRVVAPSSSMG</sequence>
<gene>
    <name evidence="4" type="ORF">I5803_11405</name>
</gene>
<dbReference type="InterPro" id="IPR016181">
    <property type="entry name" value="Acyl_CoA_acyltransferase"/>
</dbReference>
<keyword evidence="5" id="KW-1185">Reference proteome</keyword>
<feature type="domain" description="N-acetyltransferase" evidence="3">
    <location>
        <begin position="101"/>
        <end position="232"/>
    </location>
</feature>
<evidence type="ECO:0000256" key="2">
    <source>
        <dbReference type="ARBA" id="ARBA00023315"/>
    </source>
</evidence>
<dbReference type="InterPro" id="IPR013653">
    <property type="entry name" value="GCN5-like_dom"/>
</dbReference>
<accession>A0A931H538</accession>
<dbReference type="PANTHER" id="PTHR43420">
    <property type="entry name" value="ACETYLTRANSFERASE"/>
    <property type="match status" value="1"/>
</dbReference>
<evidence type="ECO:0000259" key="3">
    <source>
        <dbReference type="PROSITE" id="PS51186"/>
    </source>
</evidence>
<evidence type="ECO:0000256" key="1">
    <source>
        <dbReference type="ARBA" id="ARBA00022679"/>
    </source>
</evidence>
<dbReference type="Pfam" id="PF08445">
    <property type="entry name" value="FR47"/>
    <property type="match status" value="1"/>
</dbReference>
<reference evidence="4" key="1">
    <citation type="submission" date="2020-11" db="EMBL/GenBank/DDBJ databases">
        <title>Bacterial whole genome sequence for Caenimonas sp. DR4.4.</title>
        <authorList>
            <person name="Le V."/>
            <person name="Ko S.-R."/>
            <person name="Ahn C.-Y."/>
            <person name="Oh H.-M."/>
        </authorList>
    </citation>
    <scope>NUCLEOTIDE SEQUENCE</scope>
    <source>
        <strain evidence="4">DR4.4</strain>
    </source>
</reference>
<name>A0A931H538_9BURK</name>
<dbReference type="AlphaFoldDB" id="A0A931H538"/>
<dbReference type="Proteomes" id="UP000651050">
    <property type="component" value="Unassembled WGS sequence"/>
</dbReference>
<dbReference type="GO" id="GO:0016747">
    <property type="term" value="F:acyltransferase activity, transferring groups other than amino-acyl groups"/>
    <property type="evidence" value="ECO:0007669"/>
    <property type="project" value="InterPro"/>
</dbReference>
<dbReference type="InterPro" id="IPR050680">
    <property type="entry name" value="YpeA/RimI_acetyltransf"/>
</dbReference>
<evidence type="ECO:0000313" key="5">
    <source>
        <dbReference type="Proteomes" id="UP000651050"/>
    </source>
</evidence>
<comment type="caution">
    <text evidence="4">The sequence shown here is derived from an EMBL/GenBank/DDBJ whole genome shotgun (WGS) entry which is preliminary data.</text>
</comment>